<evidence type="ECO:0000313" key="1">
    <source>
        <dbReference type="EMBL" id="KAK3703445.1"/>
    </source>
</evidence>
<gene>
    <name evidence="1" type="ORF">LTR37_014435</name>
</gene>
<protein>
    <submittedName>
        <fullName evidence="1">Uncharacterized protein</fullName>
    </submittedName>
</protein>
<organism evidence="1 2">
    <name type="scientific">Vermiconidia calcicola</name>
    <dbReference type="NCBI Taxonomy" id="1690605"/>
    <lineage>
        <taxon>Eukaryota</taxon>
        <taxon>Fungi</taxon>
        <taxon>Dikarya</taxon>
        <taxon>Ascomycota</taxon>
        <taxon>Pezizomycotina</taxon>
        <taxon>Dothideomycetes</taxon>
        <taxon>Dothideomycetidae</taxon>
        <taxon>Mycosphaerellales</taxon>
        <taxon>Extremaceae</taxon>
        <taxon>Vermiconidia</taxon>
    </lineage>
</organism>
<dbReference type="EMBL" id="JAUTXU010000151">
    <property type="protein sequence ID" value="KAK3703445.1"/>
    <property type="molecule type" value="Genomic_DNA"/>
</dbReference>
<sequence>MLSSVARYADDSVGLEKALRLLQALCTTIIGLSVSSGAATTQWAQTRSELALGRRYFRLLKWHSCWSVAYQKFNEQQAPAGRLLEVGKWSFLGLYFFLEMPTITNAMGVTSYSWGRMLEDEALTCWFYGIAFSIALSLYQLFELSFGATAQKTVPKEKPATEEEKTAVSQSEKHSAVKKAEEDRKMASSKIYTQLTIDCCDLLIPGAAIGWVPAPEAIVGVAQSISSAIAIRQIWDGIRSTAV</sequence>
<name>A0ACC3MV40_9PEZI</name>
<dbReference type="Proteomes" id="UP001281147">
    <property type="component" value="Unassembled WGS sequence"/>
</dbReference>
<keyword evidence="2" id="KW-1185">Reference proteome</keyword>
<proteinExistence type="predicted"/>
<comment type="caution">
    <text evidence="1">The sequence shown here is derived from an EMBL/GenBank/DDBJ whole genome shotgun (WGS) entry which is preliminary data.</text>
</comment>
<evidence type="ECO:0000313" key="2">
    <source>
        <dbReference type="Proteomes" id="UP001281147"/>
    </source>
</evidence>
<accession>A0ACC3MV40</accession>
<reference evidence="1" key="1">
    <citation type="submission" date="2023-07" db="EMBL/GenBank/DDBJ databases">
        <title>Black Yeasts Isolated from many extreme environments.</title>
        <authorList>
            <person name="Coleine C."/>
            <person name="Stajich J.E."/>
            <person name="Selbmann L."/>
        </authorList>
    </citation>
    <scope>NUCLEOTIDE SEQUENCE</scope>
    <source>
        <strain evidence="1">CCFEE 5714</strain>
    </source>
</reference>